<organism evidence="2 3">
    <name type="scientific">Aquicella siphonis</name>
    <dbReference type="NCBI Taxonomy" id="254247"/>
    <lineage>
        <taxon>Bacteria</taxon>
        <taxon>Pseudomonadati</taxon>
        <taxon>Pseudomonadota</taxon>
        <taxon>Gammaproteobacteria</taxon>
        <taxon>Legionellales</taxon>
        <taxon>Coxiellaceae</taxon>
        <taxon>Aquicella</taxon>
    </lineage>
</organism>
<evidence type="ECO:0000313" key="3">
    <source>
        <dbReference type="Proteomes" id="UP000324194"/>
    </source>
</evidence>
<accession>A0A5E4PGG2</accession>
<dbReference type="PANTHER" id="PTHR35596:SF1">
    <property type="entry name" value="MICROBIAL-TYPE PARG CATALYTIC DOMAIN-CONTAINING PROTEIN"/>
    <property type="match status" value="1"/>
</dbReference>
<dbReference type="KEGG" id="asip:AQUSIP_07360"/>
<dbReference type="Pfam" id="PF10021">
    <property type="entry name" value="PARG_cat_microb"/>
    <property type="match status" value="1"/>
</dbReference>
<dbReference type="Proteomes" id="UP000324194">
    <property type="component" value="Chromosome 1"/>
</dbReference>
<proteinExistence type="predicted"/>
<evidence type="ECO:0000259" key="1">
    <source>
        <dbReference type="Pfam" id="PF10021"/>
    </source>
</evidence>
<dbReference type="InterPro" id="IPR019261">
    <property type="entry name" value="PARG_cat_microbial"/>
</dbReference>
<dbReference type="InterPro" id="IPR043472">
    <property type="entry name" value="Macro_dom-like"/>
</dbReference>
<gene>
    <name evidence="2" type="ORF">AQUSIP_07360</name>
</gene>
<dbReference type="PANTHER" id="PTHR35596">
    <property type="entry name" value="DUF2263 DOMAIN-CONTAINING PROTEIN"/>
    <property type="match status" value="1"/>
</dbReference>
<reference evidence="2 3" key="1">
    <citation type="submission" date="2019-08" db="EMBL/GenBank/DDBJ databases">
        <authorList>
            <person name="Guy L."/>
        </authorList>
    </citation>
    <scope>NUCLEOTIDE SEQUENCE [LARGE SCALE GENOMIC DNA]</scope>
    <source>
        <strain evidence="2 3">SGT-108</strain>
    </source>
</reference>
<dbReference type="Gene3D" id="3.40.220.10">
    <property type="entry name" value="Leucine Aminopeptidase, subunit E, domain 1"/>
    <property type="match status" value="1"/>
</dbReference>
<dbReference type="AlphaFoldDB" id="A0A5E4PGG2"/>
<keyword evidence="3" id="KW-1185">Reference proteome</keyword>
<sequence>MYSRLGHRMVNRRLYQVRRNYSFWNKFTNSFWHRLSGENKTPKPDDPNTLIKALHEHEPWFDQEKRTHHKVQEETTVSVVDAVKFQALLSRATQNLALWNHDKQPSPHQIEVFRGDWGEVAQRETRKYGEIYAVLNMANAYFVGGAFLDGGGAQEENMFARTSCSNHILAEGSHIYLDKNNVYRYKPEMTDLINAKTRMTPDELARLSAICGKIIDHAYKVHMDTQEPEVCFRGPELFANIQGSGFFDEPKSSGRIALSVKDGSFAYLSDSEIFPFHELRSAAIDLTDTDIEADWNDREFVEWFKKETKRRIDAQLDTVLLNGIRHAVLCAFGCGAFKNRAEEVAGIYRESIEERAVHFEHIVFAIYHPGYGRDNFPAFEKELHGLPLGAKARLNLEKSIRLGFKE</sequence>
<feature type="domain" description="Microbial-type PARG catalytic" evidence="1">
    <location>
        <begin position="80"/>
        <end position="176"/>
    </location>
</feature>
<dbReference type="OrthoDB" id="9806181at2"/>
<protein>
    <recommendedName>
        <fullName evidence="1">Microbial-type PARG catalytic domain-containing protein</fullName>
    </recommendedName>
</protein>
<dbReference type="RefSeq" id="WP_148338753.1">
    <property type="nucleotide sequence ID" value="NZ_LR699119.1"/>
</dbReference>
<evidence type="ECO:0000313" key="2">
    <source>
        <dbReference type="EMBL" id="VVC75446.1"/>
    </source>
</evidence>
<dbReference type="EMBL" id="LR699119">
    <property type="protein sequence ID" value="VVC75446.1"/>
    <property type="molecule type" value="Genomic_DNA"/>
</dbReference>
<name>A0A5E4PGG2_9COXI</name>